<comment type="caution">
    <text evidence="1">The sequence shown here is derived from an EMBL/GenBank/DDBJ whole genome shotgun (WGS) entry which is preliminary data.</text>
</comment>
<evidence type="ECO:0000313" key="1">
    <source>
        <dbReference type="EMBL" id="KXB06138.1"/>
    </source>
</evidence>
<proteinExistence type="predicted"/>
<accession>A0A133VI76</accession>
<name>A0A133VI76_9EURY</name>
<dbReference type="SUPFAM" id="SSF53706">
    <property type="entry name" value="Formate dehydrogenase/DMSO reductase, domains 1-3"/>
    <property type="match status" value="1"/>
</dbReference>
<protein>
    <submittedName>
        <fullName evidence="1">Uncharacterized protein</fullName>
    </submittedName>
</protein>
<organism evidence="1 2">
    <name type="scientific">candidate division MSBL1 archaeon SCGC-AAA382C18</name>
    <dbReference type="NCBI Taxonomy" id="1698281"/>
    <lineage>
        <taxon>Archaea</taxon>
        <taxon>Methanobacteriati</taxon>
        <taxon>Methanobacteriota</taxon>
        <taxon>candidate division MSBL1</taxon>
    </lineage>
</organism>
<dbReference type="AlphaFoldDB" id="A0A133VI76"/>
<sequence length="85" mass="9461">MSPGKHNNITAAIELVRDLNDYTKFTINPMRGHFNVAGANKVSSWLTGYPLGINFSRGYPIYGPGEFTTVDVLSKKELEKLSNKE</sequence>
<gene>
    <name evidence="1" type="ORF">AKJ52_02530</name>
</gene>
<dbReference type="Proteomes" id="UP000070404">
    <property type="component" value="Unassembled WGS sequence"/>
</dbReference>
<keyword evidence="2" id="KW-1185">Reference proteome</keyword>
<evidence type="ECO:0000313" key="2">
    <source>
        <dbReference type="Proteomes" id="UP000070404"/>
    </source>
</evidence>
<dbReference type="EMBL" id="LHYF01000049">
    <property type="protein sequence ID" value="KXB06138.1"/>
    <property type="molecule type" value="Genomic_DNA"/>
</dbReference>
<reference evidence="1 2" key="1">
    <citation type="journal article" date="2016" name="Sci. Rep.">
        <title>Metabolic traits of an uncultured archaeal lineage -MSBL1- from brine pools of the Red Sea.</title>
        <authorList>
            <person name="Mwirichia R."/>
            <person name="Alam I."/>
            <person name="Rashid M."/>
            <person name="Vinu M."/>
            <person name="Ba-Alawi W."/>
            <person name="Anthony Kamau A."/>
            <person name="Kamanda Ngugi D."/>
            <person name="Goker M."/>
            <person name="Klenk H.P."/>
            <person name="Bajic V."/>
            <person name="Stingl U."/>
        </authorList>
    </citation>
    <scope>NUCLEOTIDE SEQUENCE [LARGE SCALE GENOMIC DNA]</scope>
    <source>
        <strain evidence="1">SCGC-AAA382C18</strain>
    </source>
</reference>